<sequence length="91" mass="10149">MKKVKLVFEWGVFTAMIVASVWYGFFSADAENENLIIGQSILVSLVTFGLLSAVWMISVRYIFPVIALILILILGVLKNAVETVVRLTTTR</sequence>
<dbReference type="EMBL" id="CP032096">
    <property type="protein sequence ID" value="QBZ82792.1"/>
    <property type="molecule type" value="Genomic_DNA"/>
</dbReference>
<keyword evidence="1" id="KW-0472">Membrane</keyword>
<protein>
    <submittedName>
        <fullName evidence="2">Uncharacterized protein</fullName>
    </submittedName>
</protein>
<gene>
    <name evidence="2" type="ORF">GHNINEIG_00828</name>
</gene>
<evidence type="ECO:0000313" key="2">
    <source>
        <dbReference type="EMBL" id="QBZ82792.1"/>
    </source>
</evidence>
<feature type="transmembrane region" description="Helical" evidence="1">
    <location>
        <begin position="61"/>
        <end position="81"/>
    </location>
</feature>
<proteinExistence type="predicted"/>
<keyword evidence="1" id="KW-1133">Transmembrane helix</keyword>
<organism evidence="2 3">
    <name type="scientific">Hydrogenovibrio crunogenus</name>
    <dbReference type="NCBI Taxonomy" id="39765"/>
    <lineage>
        <taxon>Bacteria</taxon>
        <taxon>Pseudomonadati</taxon>
        <taxon>Pseudomonadota</taxon>
        <taxon>Gammaproteobacteria</taxon>
        <taxon>Thiotrichales</taxon>
        <taxon>Piscirickettsiaceae</taxon>
        <taxon>Hydrogenovibrio</taxon>
    </lineage>
</organism>
<dbReference type="Proteomes" id="UP000296201">
    <property type="component" value="Chromosome"/>
</dbReference>
<feature type="transmembrane region" description="Helical" evidence="1">
    <location>
        <begin position="6"/>
        <end position="26"/>
    </location>
</feature>
<dbReference type="RefSeq" id="WP_135795466.1">
    <property type="nucleotide sequence ID" value="NZ_CP032096.1"/>
</dbReference>
<feature type="transmembrane region" description="Helical" evidence="1">
    <location>
        <begin position="35"/>
        <end position="55"/>
    </location>
</feature>
<name>A0A4P7P0M7_9GAMM</name>
<keyword evidence="3" id="KW-1185">Reference proteome</keyword>
<evidence type="ECO:0000256" key="1">
    <source>
        <dbReference type="SAM" id="Phobius"/>
    </source>
</evidence>
<keyword evidence="1" id="KW-0812">Transmembrane</keyword>
<accession>A0A4P7P0M7</accession>
<dbReference type="AlphaFoldDB" id="A0A4P7P0M7"/>
<evidence type="ECO:0000313" key="3">
    <source>
        <dbReference type="Proteomes" id="UP000296201"/>
    </source>
</evidence>
<reference evidence="2 3" key="1">
    <citation type="submission" date="2018-08" db="EMBL/GenBank/DDBJ databases">
        <title>Horizontal acquisition of hydrogen conversion ability and other habitat adaptations in Hydrogenovibrio crunogenus strains.</title>
        <authorList>
            <person name="Gonnella G."/>
            <person name="Adam N."/>
            <person name="Perner M."/>
        </authorList>
    </citation>
    <scope>NUCLEOTIDE SEQUENCE [LARGE SCALE GENOMIC DNA]</scope>
    <source>
        <strain evidence="2 3">SP-41</strain>
    </source>
</reference>